<sequence length="77" mass="8335">MRPANCRDHENDHALFSSAAETFAGRRLRIAYGIAAPVLLQDRPARVSPAKARSTVAVGRLSAWFLIALPDCEFGPG</sequence>
<dbReference type="STRING" id="1631249.BQ8794_50401"/>
<organism evidence="1 2">
    <name type="scientific">Mesorhizobium prunaredense</name>
    <dbReference type="NCBI Taxonomy" id="1631249"/>
    <lineage>
        <taxon>Bacteria</taxon>
        <taxon>Pseudomonadati</taxon>
        <taxon>Pseudomonadota</taxon>
        <taxon>Alphaproteobacteria</taxon>
        <taxon>Hyphomicrobiales</taxon>
        <taxon>Phyllobacteriaceae</taxon>
        <taxon>Mesorhizobium</taxon>
    </lineage>
</organism>
<evidence type="ECO:0000313" key="1">
    <source>
        <dbReference type="EMBL" id="SIT58299.1"/>
    </source>
</evidence>
<proteinExistence type="predicted"/>
<keyword evidence="2" id="KW-1185">Reference proteome</keyword>
<evidence type="ECO:0000313" key="2">
    <source>
        <dbReference type="Proteomes" id="UP000188388"/>
    </source>
</evidence>
<gene>
    <name evidence="1" type="ORF">BQ8794_50401</name>
</gene>
<accession>A0A1R3VEG4</accession>
<protein>
    <submittedName>
        <fullName evidence="1">Uncharacterized protein</fullName>
    </submittedName>
</protein>
<name>A0A1R3VEG4_9HYPH</name>
<dbReference type="EMBL" id="FTPD01000045">
    <property type="protein sequence ID" value="SIT58299.1"/>
    <property type="molecule type" value="Genomic_DNA"/>
</dbReference>
<dbReference type="AlphaFoldDB" id="A0A1R3VEG4"/>
<dbReference type="Proteomes" id="UP000188388">
    <property type="component" value="Unassembled WGS sequence"/>
</dbReference>
<reference evidence="2" key="1">
    <citation type="submission" date="2017-01" db="EMBL/GenBank/DDBJ databases">
        <authorList>
            <person name="Brunel B."/>
        </authorList>
    </citation>
    <scope>NUCLEOTIDE SEQUENCE [LARGE SCALE GENOMIC DNA]</scope>
</reference>